<proteinExistence type="predicted"/>
<sequence>MLNIDNQSQDLYHIPGQKKLSDKTPTACSGEVCLQASEKSTFRGYKLIQRGLFLSSYLLSVLVATPLSASAQELWAGYTGTKNCGAKAVYVGPNIPEEHGGICLQYEKGVFDMHTSYTLDKASCFPDGVYAGPNRPDLHGGNCLWIKNRKLKTIYTTTKVCGRGVYVGPNRPDLHGGYCLYIVK</sequence>
<dbReference type="Proteomes" id="UP000176944">
    <property type="component" value="Chromosome"/>
</dbReference>
<protein>
    <submittedName>
        <fullName evidence="1">Uncharacterized protein</fullName>
    </submittedName>
</protein>
<dbReference type="EMBL" id="CP017708">
    <property type="protein sequence ID" value="AOY80581.1"/>
    <property type="molecule type" value="Genomic_DNA"/>
</dbReference>
<gene>
    <name evidence="1" type="ORF">BJP36_12275</name>
</gene>
<evidence type="ECO:0000313" key="1">
    <source>
        <dbReference type="EMBL" id="AOY80581.1"/>
    </source>
</evidence>
<reference evidence="2" key="1">
    <citation type="submission" date="2016-10" db="EMBL/GenBank/DDBJ databases">
        <title>Comparative genomics uncovers the prolific and rare metabolic potential of the cyanobacterial genus Moorea.</title>
        <authorList>
            <person name="Leao T."/>
            <person name="Castelao G."/>
            <person name="Korobeynikov A."/>
            <person name="Monroe E.A."/>
            <person name="Podell S."/>
            <person name="Glukhov E."/>
            <person name="Allen E."/>
            <person name="Gerwick W.H."/>
            <person name="Gerwick L."/>
        </authorList>
    </citation>
    <scope>NUCLEOTIDE SEQUENCE [LARGE SCALE GENOMIC DNA]</scope>
    <source>
        <strain evidence="2">JHB</strain>
    </source>
</reference>
<name>A0A1D9FZ27_MOOP1</name>
<dbReference type="AlphaFoldDB" id="A0A1D9FZ27"/>
<organism evidence="1 2">
    <name type="scientific">Moorena producens (strain JHB)</name>
    <dbReference type="NCBI Taxonomy" id="1454205"/>
    <lineage>
        <taxon>Bacteria</taxon>
        <taxon>Bacillati</taxon>
        <taxon>Cyanobacteriota</taxon>
        <taxon>Cyanophyceae</taxon>
        <taxon>Coleofasciculales</taxon>
        <taxon>Coleofasciculaceae</taxon>
        <taxon>Moorena</taxon>
    </lineage>
</organism>
<evidence type="ECO:0000313" key="2">
    <source>
        <dbReference type="Proteomes" id="UP000176944"/>
    </source>
</evidence>
<accession>A0A1D9FZ27</accession>